<dbReference type="Proteomes" id="UP000886752">
    <property type="component" value="Unassembled WGS sequence"/>
</dbReference>
<dbReference type="AlphaFoldDB" id="A0A9D1PVM2"/>
<evidence type="ECO:0000313" key="2">
    <source>
        <dbReference type="EMBL" id="HIW00369.1"/>
    </source>
</evidence>
<name>A0A9D1PVM2_9BACT</name>
<sequence>MYATQDVESTVESLWAPPLLQNRFFPAGAAILTGLGVLGTFVGLLLGLDGLHLDGNMENLQSEIRGVAQGASVAFETSVWGVTLSLTLTVCEKILTGGLRIYFRRFQRSLVGLFPPLPIAKVLIDQKDLTKKISDAFSTLGEQIGKSLQTSLSKTIEEKLAPVIQQLSQTTREISSQSAAGAGKALEQLLGTFMERMGEQGAAQREIMDSSAANVQQIFSGFDASMNALLGNIRKEREDFRQEQTDQRAQQNAVFEEMGKAQVANMNKASEVIFRALDAFRTGVGEELQKQTSNMQASSVSVQASMTQSATRLQEFLTGLKNEQESQRAFLNTAMQNMGKAQIDNVSKASEEIFKALSAFRGGVGEEL</sequence>
<feature type="non-terminal residue" evidence="2">
    <location>
        <position position="368"/>
    </location>
</feature>
<protein>
    <submittedName>
        <fullName evidence="2">Anti-phage defense ZorAB system ZorA</fullName>
    </submittedName>
</protein>
<keyword evidence="1" id="KW-1133">Transmembrane helix</keyword>
<keyword evidence="1" id="KW-0472">Membrane</keyword>
<organism evidence="2 3">
    <name type="scientific">Candidatus Desulfovibrio intestinipullorum</name>
    <dbReference type="NCBI Taxonomy" id="2838536"/>
    <lineage>
        <taxon>Bacteria</taxon>
        <taxon>Pseudomonadati</taxon>
        <taxon>Thermodesulfobacteriota</taxon>
        <taxon>Desulfovibrionia</taxon>
        <taxon>Desulfovibrionales</taxon>
        <taxon>Desulfovibrionaceae</taxon>
        <taxon>Desulfovibrio</taxon>
    </lineage>
</organism>
<dbReference type="NCBIfam" id="NF033915">
    <property type="entry name" value="antiphage_ZorA_2"/>
    <property type="match status" value="1"/>
</dbReference>
<accession>A0A9D1PVM2</accession>
<dbReference type="EMBL" id="DXHV01000044">
    <property type="protein sequence ID" value="HIW00369.1"/>
    <property type="molecule type" value="Genomic_DNA"/>
</dbReference>
<feature type="transmembrane region" description="Helical" evidence="1">
    <location>
        <begin position="24"/>
        <end position="48"/>
    </location>
</feature>
<reference evidence="2" key="2">
    <citation type="submission" date="2021-04" db="EMBL/GenBank/DDBJ databases">
        <authorList>
            <person name="Gilroy R."/>
        </authorList>
    </citation>
    <scope>NUCLEOTIDE SEQUENCE</scope>
    <source>
        <strain evidence="2">ChiHecec2B26-446</strain>
    </source>
</reference>
<proteinExistence type="predicted"/>
<keyword evidence="1" id="KW-0812">Transmembrane</keyword>
<gene>
    <name evidence="2" type="primary">zorA</name>
    <name evidence="2" type="ORF">H9894_04195</name>
</gene>
<reference evidence="2" key="1">
    <citation type="journal article" date="2021" name="PeerJ">
        <title>Extensive microbial diversity within the chicken gut microbiome revealed by metagenomics and culture.</title>
        <authorList>
            <person name="Gilroy R."/>
            <person name="Ravi A."/>
            <person name="Getino M."/>
            <person name="Pursley I."/>
            <person name="Horton D.L."/>
            <person name="Alikhan N.F."/>
            <person name="Baker D."/>
            <person name="Gharbi K."/>
            <person name="Hall N."/>
            <person name="Watson M."/>
            <person name="Adriaenssens E.M."/>
            <person name="Foster-Nyarko E."/>
            <person name="Jarju S."/>
            <person name="Secka A."/>
            <person name="Antonio M."/>
            <person name="Oren A."/>
            <person name="Chaudhuri R.R."/>
            <person name="La Ragione R."/>
            <person name="Hildebrand F."/>
            <person name="Pallen M.J."/>
        </authorList>
    </citation>
    <scope>NUCLEOTIDE SEQUENCE</scope>
    <source>
        <strain evidence="2">ChiHecec2B26-446</strain>
    </source>
</reference>
<evidence type="ECO:0000313" key="3">
    <source>
        <dbReference type="Proteomes" id="UP000886752"/>
    </source>
</evidence>
<evidence type="ECO:0000256" key="1">
    <source>
        <dbReference type="SAM" id="Phobius"/>
    </source>
</evidence>
<comment type="caution">
    <text evidence="2">The sequence shown here is derived from an EMBL/GenBank/DDBJ whole genome shotgun (WGS) entry which is preliminary data.</text>
</comment>